<feature type="chain" id="PRO_5044616397" description="Lipocalin-like domain-containing protein" evidence="1">
    <location>
        <begin position="19"/>
        <end position="149"/>
    </location>
</feature>
<feature type="signal peptide" evidence="1">
    <location>
        <begin position="1"/>
        <end position="18"/>
    </location>
</feature>
<dbReference type="AlphaFoldDB" id="A0A4Y8ABG4"/>
<reference evidence="3 4" key="1">
    <citation type="journal article" date="2016" name="Int. J. Syst. Evol. Microbiol.">
        <title>Proposal of Mucilaginibacter phyllosphaerae sp. nov. isolated from the phyllosphere of Galium album.</title>
        <authorList>
            <person name="Aydogan E.L."/>
            <person name="Busse H.J."/>
            <person name="Moser G."/>
            <person name="Muller C."/>
            <person name="Kampfer P."/>
            <person name="Glaeser S.P."/>
        </authorList>
    </citation>
    <scope>NUCLEOTIDE SEQUENCE [LARGE SCALE GENOMIC DNA]</scope>
    <source>
        <strain evidence="3 4">PP-F2FG21</strain>
    </source>
</reference>
<gene>
    <name evidence="3" type="ORF">E2R65_12230</name>
    <name evidence="2" type="ORF">GGR35_001913</name>
</gene>
<evidence type="ECO:0000256" key="1">
    <source>
        <dbReference type="SAM" id="SignalP"/>
    </source>
</evidence>
<organism evidence="3 4">
    <name type="scientific">Mucilaginibacter phyllosphaerae</name>
    <dbReference type="NCBI Taxonomy" id="1812349"/>
    <lineage>
        <taxon>Bacteria</taxon>
        <taxon>Pseudomonadati</taxon>
        <taxon>Bacteroidota</taxon>
        <taxon>Sphingobacteriia</taxon>
        <taxon>Sphingobacteriales</taxon>
        <taxon>Sphingobacteriaceae</taxon>
        <taxon>Mucilaginibacter</taxon>
    </lineage>
</organism>
<dbReference type="RefSeq" id="WP_134336760.1">
    <property type="nucleotide sequence ID" value="NZ_BMCZ01000002.1"/>
</dbReference>
<dbReference type="EMBL" id="SNQG01000004">
    <property type="protein sequence ID" value="TEW65894.1"/>
    <property type="molecule type" value="Genomic_DNA"/>
</dbReference>
<evidence type="ECO:0000313" key="4">
    <source>
        <dbReference type="Proteomes" id="UP000297248"/>
    </source>
</evidence>
<keyword evidence="1" id="KW-0732">Signal</keyword>
<evidence type="ECO:0000313" key="2">
    <source>
        <dbReference type="EMBL" id="MBB3969310.1"/>
    </source>
</evidence>
<reference evidence="3" key="2">
    <citation type="submission" date="2019-03" db="EMBL/GenBank/DDBJ databases">
        <authorList>
            <person name="Yan Y.-Q."/>
            <person name="Du Z.-J."/>
        </authorList>
    </citation>
    <scope>NUCLEOTIDE SEQUENCE</scope>
    <source>
        <strain evidence="3">PP-F2FG21</strain>
    </source>
</reference>
<dbReference type="PROSITE" id="PS51257">
    <property type="entry name" value="PROKAR_LIPOPROTEIN"/>
    <property type="match status" value="1"/>
</dbReference>
<evidence type="ECO:0000313" key="5">
    <source>
        <dbReference type="Proteomes" id="UP000583101"/>
    </source>
</evidence>
<evidence type="ECO:0008006" key="6">
    <source>
        <dbReference type="Google" id="ProtNLM"/>
    </source>
</evidence>
<protein>
    <recommendedName>
        <fullName evidence="6">Lipocalin-like domain-containing protein</fullName>
    </recommendedName>
</protein>
<dbReference type="Proteomes" id="UP000297248">
    <property type="component" value="Unassembled WGS sequence"/>
</dbReference>
<reference evidence="2 5" key="3">
    <citation type="submission" date="2020-08" db="EMBL/GenBank/DDBJ databases">
        <title>Genomic Encyclopedia of Type Strains, Phase IV (KMG-IV): sequencing the most valuable type-strain genomes for metagenomic binning, comparative biology and taxonomic classification.</title>
        <authorList>
            <person name="Goeker M."/>
        </authorList>
    </citation>
    <scope>NUCLEOTIDE SEQUENCE [LARGE SCALE GENOMIC DNA]</scope>
    <source>
        <strain evidence="2 5">DSM 100995</strain>
    </source>
</reference>
<evidence type="ECO:0000313" key="3">
    <source>
        <dbReference type="EMBL" id="TEW65894.1"/>
    </source>
</evidence>
<proteinExistence type="predicted"/>
<name>A0A4Y8ABG4_9SPHI</name>
<dbReference type="Proteomes" id="UP000583101">
    <property type="component" value="Unassembled WGS sequence"/>
</dbReference>
<accession>A0A4Y8ABG4</accession>
<sequence length="149" mass="17120">MKQITIILALLAICFAFACTKSGNNEKPDIEKLQGSWISDTLHTRHYKGTKLTLETKITSFANTYDRFNFMGNGKLDYRDIDVNGTPYQYLYTYDRAAKRINCTGGNTGPFSFEVLSLDDKHMILRNEEPLLDTPSIINVRIFYCTKRE</sequence>
<keyword evidence="5" id="KW-1185">Reference proteome</keyword>
<comment type="caution">
    <text evidence="3">The sequence shown here is derived from an EMBL/GenBank/DDBJ whole genome shotgun (WGS) entry which is preliminary data.</text>
</comment>
<dbReference type="EMBL" id="JACIEG010000003">
    <property type="protein sequence ID" value="MBB3969310.1"/>
    <property type="molecule type" value="Genomic_DNA"/>
</dbReference>